<evidence type="ECO:0000313" key="3">
    <source>
        <dbReference type="Proteomes" id="UP000039046"/>
    </source>
</evidence>
<feature type="compositionally biased region" description="Polar residues" evidence="1">
    <location>
        <begin position="188"/>
        <end position="201"/>
    </location>
</feature>
<feature type="compositionally biased region" description="Low complexity" evidence="1">
    <location>
        <begin position="168"/>
        <end position="187"/>
    </location>
</feature>
<protein>
    <recommendedName>
        <fullName evidence="4">Myb-like domain-containing protein</fullName>
    </recommendedName>
</protein>
<dbReference type="STRING" id="1531966.A0A0A1SNR2"/>
<accession>A0A0A1SNR2</accession>
<evidence type="ECO:0000256" key="1">
    <source>
        <dbReference type="SAM" id="MobiDB-lite"/>
    </source>
</evidence>
<feature type="region of interest" description="Disordered" evidence="1">
    <location>
        <begin position="168"/>
        <end position="202"/>
    </location>
</feature>
<reference evidence="2 3" key="1">
    <citation type="journal article" date="2015" name="Genome Announc.">
        <title>Draft Genome Sequence and Gene Annotation of the Entomopathogenic Fungus Verticillium hemipterigenum.</title>
        <authorList>
            <person name="Horn F."/>
            <person name="Habel A."/>
            <person name="Scharf D.H."/>
            <person name="Dworschak J."/>
            <person name="Brakhage A.A."/>
            <person name="Guthke R."/>
            <person name="Hertweck C."/>
            <person name="Linde J."/>
        </authorList>
    </citation>
    <scope>NUCLEOTIDE SEQUENCE [LARGE SCALE GENOMIC DNA]</scope>
</reference>
<dbReference type="Proteomes" id="UP000039046">
    <property type="component" value="Unassembled WGS sequence"/>
</dbReference>
<evidence type="ECO:0008006" key="4">
    <source>
        <dbReference type="Google" id="ProtNLM"/>
    </source>
</evidence>
<proteinExistence type="predicted"/>
<dbReference type="EMBL" id="CDHN01000001">
    <property type="protein sequence ID" value="CEJ82038.1"/>
    <property type="molecule type" value="Genomic_DNA"/>
</dbReference>
<organism evidence="2 3">
    <name type="scientific">[Torrubiella] hemipterigena</name>
    <dbReference type="NCBI Taxonomy" id="1531966"/>
    <lineage>
        <taxon>Eukaryota</taxon>
        <taxon>Fungi</taxon>
        <taxon>Dikarya</taxon>
        <taxon>Ascomycota</taxon>
        <taxon>Pezizomycotina</taxon>
        <taxon>Sordariomycetes</taxon>
        <taxon>Hypocreomycetidae</taxon>
        <taxon>Hypocreales</taxon>
        <taxon>Clavicipitaceae</taxon>
        <taxon>Clavicipitaceae incertae sedis</taxon>
        <taxon>'Torrubiella' clade</taxon>
    </lineage>
</organism>
<dbReference type="HOGENOM" id="CLU_045134_0_0_1"/>
<dbReference type="AlphaFoldDB" id="A0A0A1SNR2"/>
<keyword evidence="3" id="KW-1185">Reference proteome</keyword>
<evidence type="ECO:0000313" key="2">
    <source>
        <dbReference type="EMBL" id="CEJ82038.1"/>
    </source>
</evidence>
<gene>
    <name evidence="2" type="ORF">VHEMI02130</name>
</gene>
<name>A0A0A1SNR2_9HYPO</name>
<sequence>MNDNSWTPFLFDFDVPRSCLNASPTVLYDKTAIQYMNQYKLRESIEFGVHSISGMAVPDDDGSIWLPFLNMPLSYYDCFSQLRGANLASESPTYSNSSILGAEQTLIAPMYPSTTQGWTETSINTPEFGFVRPNEIFSQSNTPSSLGQMCREDSLDVDFDSFNNLDDFDADSSSGSTTATLSSAGSSETVQQSSESDNCLQEPSIKVETVQSISPISPNALRSEKDKFLVQARDSNMTYREIKQQGGFSEAESTLRGRYRALTKEKEARVRKPEWSSIDIVLLRQAIDHFAEGGNIRRAKLPWKKIAEYIEDNGGTYLFGPATCKKKWMSLLPKRRRG</sequence>
<dbReference type="OrthoDB" id="3439209at2759"/>